<evidence type="ECO:0000313" key="1">
    <source>
        <dbReference type="EMBL" id="KAH9359569.1"/>
    </source>
</evidence>
<evidence type="ECO:0000313" key="2">
    <source>
        <dbReference type="Proteomes" id="UP000821853"/>
    </source>
</evidence>
<gene>
    <name evidence="1" type="ORF">HPB48_013403</name>
</gene>
<accession>A0A9J6FAW2</accession>
<dbReference type="AlphaFoldDB" id="A0A9J6FAW2"/>
<dbReference type="VEuPathDB" id="VectorBase:HLOH_056534"/>
<organism evidence="1 2">
    <name type="scientific">Haemaphysalis longicornis</name>
    <name type="common">Bush tick</name>
    <dbReference type="NCBI Taxonomy" id="44386"/>
    <lineage>
        <taxon>Eukaryota</taxon>
        <taxon>Metazoa</taxon>
        <taxon>Ecdysozoa</taxon>
        <taxon>Arthropoda</taxon>
        <taxon>Chelicerata</taxon>
        <taxon>Arachnida</taxon>
        <taxon>Acari</taxon>
        <taxon>Parasitiformes</taxon>
        <taxon>Ixodida</taxon>
        <taxon>Ixodoidea</taxon>
        <taxon>Ixodidae</taxon>
        <taxon>Haemaphysalinae</taxon>
        <taxon>Haemaphysalis</taxon>
    </lineage>
</organism>
<dbReference type="EMBL" id="JABSTR010000001">
    <property type="protein sequence ID" value="KAH9359569.1"/>
    <property type="molecule type" value="Genomic_DNA"/>
</dbReference>
<dbReference type="Proteomes" id="UP000821853">
    <property type="component" value="Chromosome 1"/>
</dbReference>
<sequence length="96" mass="10850">MNAKKTKCILFASKTKNVIVTEDVICGASQIDIVKHNKVLGVVLSHRMTWDALVELLAKRLSCAVGALHRCRIFFPLNIKFQYYYSLSGHTLITVR</sequence>
<comment type="caution">
    <text evidence="1">The sequence shown here is derived from an EMBL/GenBank/DDBJ whole genome shotgun (WGS) entry which is preliminary data.</text>
</comment>
<protein>
    <submittedName>
        <fullName evidence="1">Uncharacterized protein</fullName>
    </submittedName>
</protein>
<keyword evidence="2" id="KW-1185">Reference proteome</keyword>
<name>A0A9J6FAW2_HAELO</name>
<proteinExistence type="predicted"/>
<reference evidence="1 2" key="1">
    <citation type="journal article" date="2020" name="Cell">
        <title>Large-Scale Comparative Analyses of Tick Genomes Elucidate Their Genetic Diversity and Vector Capacities.</title>
        <authorList>
            <consortium name="Tick Genome and Microbiome Consortium (TIGMIC)"/>
            <person name="Jia N."/>
            <person name="Wang J."/>
            <person name="Shi W."/>
            <person name="Du L."/>
            <person name="Sun Y."/>
            <person name="Zhan W."/>
            <person name="Jiang J.F."/>
            <person name="Wang Q."/>
            <person name="Zhang B."/>
            <person name="Ji P."/>
            <person name="Bell-Sakyi L."/>
            <person name="Cui X.M."/>
            <person name="Yuan T.T."/>
            <person name="Jiang B.G."/>
            <person name="Yang W.F."/>
            <person name="Lam T.T."/>
            <person name="Chang Q.C."/>
            <person name="Ding S.J."/>
            <person name="Wang X.J."/>
            <person name="Zhu J.G."/>
            <person name="Ruan X.D."/>
            <person name="Zhao L."/>
            <person name="Wei J.T."/>
            <person name="Ye R.Z."/>
            <person name="Que T.C."/>
            <person name="Du C.H."/>
            <person name="Zhou Y.H."/>
            <person name="Cheng J.X."/>
            <person name="Dai P.F."/>
            <person name="Guo W.B."/>
            <person name="Han X.H."/>
            <person name="Huang E.J."/>
            <person name="Li L.F."/>
            <person name="Wei W."/>
            <person name="Gao Y.C."/>
            <person name="Liu J.Z."/>
            <person name="Shao H.Z."/>
            <person name="Wang X."/>
            <person name="Wang C.C."/>
            <person name="Yang T.C."/>
            <person name="Huo Q.B."/>
            <person name="Li W."/>
            <person name="Chen H.Y."/>
            <person name="Chen S.E."/>
            <person name="Zhou L.G."/>
            <person name="Ni X.B."/>
            <person name="Tian J.H."/>
            <person name="Sheng Y."/>
            <person name="Liu T."/>
            <person name="Pan Y.S."/>
            <person name="Xia L.Y."/>
            <person name="Li J."/>
            <person name="Zhao F."/>
            <person name="Cao W.C."/>
        </authorList>
    </citation>
    <scope>NUCLEOTIDE SEQUENCE [LARGE SCALE GENOMIC DNA]</scope>
    <source>
        <strain evidence="1">HaeL-2018</strain>
    </source>
</reference>